<keyword evidence="6 13" id="KW-0552">Olfaction</keyword>
<evidence type="ECO:0000256" key="4">
    <source>
        <dbReference type="ARBA" id="ARBA00022606"/>
    </source>
</evidence>
<evidence type="ECO:0000256" key="8">
    <source>
        <dbReference type="ARBA" id="ARBA00023040"/>
    </source>
</evidence>
<evidence type="ECO:0000313" key="15">
    <source>
        <dbReference type="EMBL" id="KAG8575500.1"/>
    </source>
</evidence>
<evidence type="ECO:0000256" key="3">
    <source>
        <dbReference type="ARBA" id="ARBA00022475"/>
    </source>
</evidence>
<organism evidence="15 16">
    <name type="scientific">Engystomops pustulosus</name>
    <name type="common">Tungara frog</name>
    <name type="synonym">Physalaemus pustulosus</name>
    <dbReference type="NCBI Taxonomy" id="76066"/>
    <lineage>
        <taxon>Eukaryota</taxon>
        <taxon>Metazoa</taxon>
        <taxon>Chordata</taxon>
        <taxon>Craniata</taxon>
        <taxon>Vertebrata</taxon>
        <taxon>Euteleostomi</taxon>
        <taxon>Amphibia</taxon>
        <taxon>Batrachia</taxon>
        <taxon>Anura</taxon>
        <taxon>Neobatrachia</taxon>
        <taxon>Hyloidea</taxon>
        <taxon>Leptodactylidae</taxon>
        <taxon>Leiuperinae</taxon>
        <taxon>Engystomops</taxon>
    </lineage>
</organism>
<evidence type="ECO:0000256" key="10">
    <source>
        <dbReference type="ARBA" id="ARBA00023170"/>
    </source>
</evidence>
<name>A0AAV7BS01_ENGPU</name>
<keyword evidence="16" id="KW-1185">Reference proteome</keyword>
<reference evidence="15" key="1">
    <citation type="thesis" date="2020" institute="ProQuest LLC" country="789 East Eisenhower Parkway, Ann Arbor, MI, USA">
        <title>Comparative Genomics and Chromosome Evolution.</title>
        <authorList>
            <person name="Mudd A.B."/>
        </authorList>
    </citation>
    <scope>NUCLEOTIDE SEQUENCE</scope>
    <source>
        <strain evidence="15">237g6f4</strain>
        <tissue evidence="15">Blood</tissue>
    </source>
</reference>
<evidence type="ECO:0000256" key="12">
    <source>
        <dbReference type="RuleBase" id="RU000688"/>
    </source>
</evidence>
<evidence type="ECO:0000259" key="14">
    <source>
        <dbReference type="PROSITE" id="PS50262"/>
    </source>
</evidence>
<sequence>MHPNPAFRRVEEFILLGLTSNRDIQILLFVIFLYFYIISLVGNIIIIILSRISSRLHTPMYFFLSNLSFLDICYTSCIVPKMLIHFLAVKKTISFNGCATQMFIHLSLGSTECYLLLSMAYDRYVAICAPLHYTNIMHPILCIAMATGSWVGGTLNSIVNTVLALQLPFCGPNVLNHFFCEVPLILEMACADTSFNKTVLFFFAMFVAMVPFFLILITYCYIISSILKIRTSVGRRKAFSTCASHITVVSLFYGAAIFIYMRPGSTHGVNQDKMATLFYSVITPMLNPMIYTLRNKDVIGALVDLVQKKSGQTNDLVIHTR</sequence>
<gene>
    <name evidence="15" type="ORF">GDO81_009576</name>
</gene>
<dbReference type="PROSITE" id="PS00237">
    <property type="entry name" value="G_PROTEIN_RECEP_F1_1"/>
    <property type="match status" value="1"/>
</dbReference>
<evidence type="ECO:0000256" key="13">
    <source>
        <dbReference type="RuleBase" id="RU363047"/>
    </source>
</evidence>
<dbReference type="Pfam" id="PF13853">
    <property type="entry name" value="7tm_4"/>
    <property type="match status" value="1"/>
</dbReference>
<evidence type="ECO:0000313" key="16">
    <source>
        <dbReference type="Proteomes" id="UP000824782"/>
    </source>
</evidence>
<feature type="transmembrane region" description="Helical" evidence="13">
    <location>
        <begin position="103"/>
        <end position="121"/>
    </location>
</feature>
<dbReference type="CDD" id="cd15225">
    <property type="entry name" value="7tmA_OR10A-like"/>
    <property type="match status" value="1"/>
</dbReference>
<evidence type="ECO:0000256" key="6">
    <source>
        <dbReference type="ARBA" id="ARBA00022725"/>
    </source>
</evidence>
<dbReference type="InterPro" id="IPR000725">
    <property type="entry name" value="Olfact_rcpt"/>
</dbReference>
<dbReference type="GO" id="GO:0004930">
    <property type="term" value="F:G protein-coupled receptor activity"/>
    <property type="evidence" value="ECO:0007669"/>
    <property type="project" value="UniProtKB-KW"/>
</dbReference>
<dbReference type="Gene3D" id="1.20.1070.10">
    <property type="entry name" value="Rhodopsin 7-helix transmembrane proteins"/>
    <property type="match status" value="1"/>
</dbReference>
<dbReference type="PANTHER" id="PTHR26453">
    <property type="entry name" value="OLFACTORY RECEPTOR"/>
    <property type="match status" value="1"/>
</dbReference>
<keyword evidence="8 12" id="KW-0297">G-protein coupled receptor</keyword>
<comment type="caution">
    <text evidence="15">The sequence shown here is derived from an EMBL/GenBank/DDBJ whole genome shotgun (WGS) entry which is preliminary data.</text>
</comment>
<comment type="similarity">
    <text evidence="2 12">Belongs to the G-protein coupled receptor 1 family.</text>
</comment>
<dbReference type="PROSITE" id="PS50262">
    <property type="entry name" value="G_PROTEIN_RECEP_F1_2"/>
    <property type="match status" value="1"/>
</dbReference>
<feature type="transmembrane region" description="Helical" evidence="13">
    <location>
        <begin position="26"/>
        <end position="49"/>
    </location>
</feature>
<dbReference type="InterPro" id="IPR000276">
    <property type="entry name" value="GPCR_Rhodpsn"/>
</dbReference>
<evidence type="ECO:0000256" key="9">
    <source>
        <dbReference type="ARBA" id="ARBA00023136"/>
    </source>
</evidence>
<evidence type="ECO:0000256" key="7">
    <source>
        <dbReference type="ARBA" id="ARBA00022989"/>
    </source>
</evidence>
<dbReference type="PRINTS" id="PR00237">
    <property type="entry name" value="GPCRRHODOPSN"/>
</dbReference>
<dbReference type="Proteomes" id="UP000824782">
    <property type="component" value="Unassembled WGS sequence"/>
</dbReference>
<keyword evidence="10 12" id="KW-0675">Receptor</keyword>
<dbReference type="SUPFAM" id="SSF81321">
    <property type="entry name" value="Family A G protein-coupled receptor-like"/>
    <property type="match status" value="1"/>
</dbReference>
<dbReference type="FunFam" id="1.20.1070.10:FF:000005">
    <property type="entry name" value="Olfactory receptor"/>
    <property type="match status" value="1"/>
</dbReference>
<evidence type="ECO:0000256" key="1">
    <source>
        <dbReference type="ARBA" id="ARBA00004651"/>
    </source>
</evidence>
<evidence type="ECO:0000256" key="5">
    <source>
        <dbReference type="ARBA" id="ARBA00022692"/>
    </source>
</evidence>
<feature type="transmembrane region" description="Helical" evidence="13">
    <location>
        <begin position="133"/>
        <end position="153"/>
    </location>
</feature>
<dbReference type="EMBL" id="WNYA01000004">
    <property type="protein sequence ID" value="KAG8575500.1"/>
    <property type="molecule type" value="Genomic_DNA"/>
</dbReference>
<keyword evidence="3 13" id="KW-1003">Cell membrane</keyword>
<keyword evidence="5 12" id="KW-0812">Transmembrane</keyword>
<proteinExistence type="inferred from homology"/>
<accession>A0AAV7BS01</accession>
<comment type="subcellular location">
    <subcellularLocation>
        <location evidence="1 13">Cell membrane</location>
        <topology evidence="1 13">Multi-pass membrane protein</topology>
    </subcellularLocation>
</comment>
<keyword evidence="11 12" id="KW-0807">Transducer</keyword>
<evidence type="ECO:0000256" key="2">
    <source>
        <dbReference type="ARBA" id="ARBA00010663"/>
    </source>
</evidence>
<feature type="transmembrane region" description="Helical" evidence="13">
    <location>
        <begin position="274"/>
        <end position="293"/>
    </location>
</feature>
<dbReference type="AlphaFoldDB" id="A0AAV7BS01"/>
<feature type="domain" description="G-protein coupled receptors family 1 profile" evidence="14">
    <location>
        <begin position="42"/>
        <end position="291"/>
    </location>
</feature>
<evidence type="ECO:0000256" key="11">
    <source>
        <dbReference type="ARBA" id="ARBA00023224"/>
    </source>
</evidence>
<feature type="transmembrane region" description="Helical" evidence="13">
    <location>
        <begin position="199"/>
        <end position="222"/>
    </location>
</feature>
<dbReference type="InterPro" id="IPR017452">
    <property type="entry name" value="GPCR_Rhodpsn_7TM"/>
</dbReference>
<feature type="transmembrane region" description="Helical" evidence="13">
    <location>
        <begin position="61"/>
        <end position="83"/>
    </location>
</feature>
<keyword evidence="9 13" id="KW-0472">Membrane</keyword>
<dbReference type="PRINTS" id="PR00245">
    <property type="entry name" value="OLFACTORYR"/>
</dbReference>
<protein>
    <recommendedName>
        <fullName evidence="13">Olfactory receptor</fullName>
    </recommendedName>
</protein>
<keyword evidence="7 13" id="KW-1133">Transmembrane helix</keyword>
<keyword evidence="4 13" id="KW-0716">Sensory transduction</keyword>
<feature type="transmembrane region" description="Helical" evidence="13">
    <location>
        <begin position="242"/>
        <end position="262"/>
    </location>
</feature>
<dbReference type="GO" id="GO:0005886">
    <property type="term" value="C:plasma membrane"/>
    <property type="evidence" value="ECO:0007669"/>
    <property type="project" value="UniProtKB-SubCell"/>
</dbReference>
<dbReference type="GO" id="GO:0004984">
    <property type="term" value="F:olfactory receptor activity"/>
    <property type="evidence" value="ECO:0007669"/>
    <property type="project" value="InterPro"/>
</dbReference>
<dbReference type="FunFam" id="1.10.1220.70:FF:000001">
    <property type="entry name" value="Olfactory receptor"/>
    <property type="match status" value="1"/>
</dbReference>